<evidence type="ECO:0000256" key="1">
    <source>
        <dbReference type="SAM" id="Phobius"/>
    </source>
</evidence>
<feature type="transmembrane region" description="Helical" evidence="1">
    <location>
        <begin position="35"/>
        <end position="56"/>
    </location>
</feature>
<evidence type="ECO:0000313" key="2">
    <source>
        <dbReference type="EMBL" id="KAJ0390920.1"/>
    </source>
</evidence>
<evidence type="ECO:0008006" key="4">
    <source>
        <dbReference type="Google" id="ProtNLM"/>
    </source>
</evidence>
<proteinExistence type="predicted"/>
<gene>
    <name evidence="2" type="ORF">P43SY_010811</name>
</gene>
<dbReference type="EMBL" id="JAKCXM010001481">
    <property type="protein sequence ID" value="KAJ0390920.1"/>
    <property type="molecule type" value="Genomic_DNA"/>
</dbReference>
<keyword evidence="1" id="KW-1133">Transmembrane helix</keyword>
<evidence type="ECO:0000313" key="3">
    <source>
        <dbReference type="Proteomes" id="UP001209570"/>
    </source>
</evidence>
<dbReference type="Proteomes" id="UP001209570">
    <property type="component" value="Unassembled WGS sequence"/>
</dbReference>
<keyword evidence="1" id="KW-0812">Transmembrane</keyword>
<protein>
    <recommendedName>
        <fullName evidence="4">Transmembrane protein</fullName>
    </recommendedName>
</protein>
<accession>A0AAD5L8Q6</accession>
<keyword evidence="3" id="KW-1185">Reference proteome</keyword>
<organism evidence="2 3">
    <name type="scientific">Pythium insidiosum</name>
    <name type="common">Pythiosis disease agent</name>
    <dbReference type="NCBI Taxonomy" id="114742"/>
    <lineage>
        <taxon>Eukaryota</taxon>
        <taxon>Sar</taxon>
        <taxon>Stramenopiles</taxon>
        <taxon>Oomycota</taxon>
        <taxon>Peronosporomycetes</taxon>
        <taxon>Pythiales</taxon>
        <taxon>Pythiaceae</taxon>
        <taxon>Pythium</taxon>
    </lineage>
</organism>
<dbReference type="AlphaFoldDB" id="A0AAD5L8Q6"/>
<sequence length="125" mass="14717">MDRNYDTINAFREVIETTFLTHQAYRASYLVARPWINNTLVTLLVLNLLDVVYYIVVPTVLFLPYYADFDVRWYGFGPDLWFSTRWLVRAITEWQMLFVTSAWDAVSKLVIALSISRDAPKKIDQ</sequence>
<name>A0AAD5L8Q6_PYTIN</name>
<keyword evidence="1" id="KW-0472">Membrane</keyword>
<comment type="caution">
    <text evidence="2">The sequence shown here is derived from an EMBL/GenBank/DDBJ whole genome shotgun (WGS) entry which is preliminary data.</text>
</comment>
<reference evidence="2" key="1">
    <citation type="submission" date="2021-12" db="EMBL/GenBank/DDBJ databases">
        <title>Prjna785345.</title>
        <authorList>
            <person name="Rujirawat T."/>
            <person name="Krajaejun T."/>
        </authorList>
    </citation>
    <scope>NUCLEOTIDE SEQUENCE</scope>
    <source>
        <strain evidence="2">Pi057C3</strain>
    </source>
</reference>